<accession>A0ACB0J7G9</accession>
<keyword evidence="2" id="KW-1185">Reference proteome</keyword>
<organism evidence="1 2">
    <name type="scientific">Trifolium pratense</name>
    <name type="common">Red clover</name>
    <dbReference type="NCBI Taxonomy" id="57577"/>
    <lineage>
        <taxon>Eukaryota</taxon>
        <taxon>Viridiplantae</taxon>
        <taxon>Streptophyta</taxon>
        <taxon>Embryophyta</taxon>
        <taxon>Tracheophyta</taxon>
        <taxon>Spermatophyta</taxon>
        <taxon>Magnoliopsida</taxon>
        <taxon>eudicotyledons</taxon>
        <taxon>Gunneridae</taxon>
        <taxon>Pentapetalae</taxon>
        <taxon>rosids</taxon>
        <taxon>fabids</taxon>
        <taxon>Fabales</taxon>
        <taxon>Fabaceae</taxon>
        <taxon>Papilionoideae</taxon>
        <taxon>50 kb inversion clade</taxon>
        <taxon>NPAAA clade</taxon>
        <taxon>Hologalegina</taxon>
        <taxon>IRL clade</taxon>
        <taxon>Trifolieae</taxon>
        <taxon>Trifolium</taxon>
    </lineage>
</organism>
<proteinExistence type="predicted"/>
<name>A0ACB0J7G9_TRIPR</name>
<gene>
    <name evidence="1" type="ORF">MILVUS5_LOCUS10692</name>
</gene>
<evidence type="ECO:0000313" key="2">
    <source>
        <dbReference type="Proteomes" id="UP001177021"/>
    </source>
</evidence>
<dbReference type="Proteomes" id="UP001177021">
    <property type="component" value="Unassembled WGS sequence"/>
</dbReference>
<protein>
    <submittedName>
        <fullName evidence="1">Uncharacterized protein</fullName>
    </submittedName>
</protein>
<comment type="caution">
    <text evidence="1">The sequence shown here is derived from an EMBL/GenBank/DDBJ whole genome shotgun (WGS) entry which is preliminary data.</text>
</comment>
<dbReference type="EMBL" id="CASHSV030000024">
    <property type="protein sequence ID" value="CAJ2640926.1"/>
    <property type="molecule type" value="Genomic_DNA"/>
</dbReference>
<evidence type="ECO:0000313" key="1">
    <source>
        <dbReference type="EMBL" id="CAJ2640926.1"/>
    </source>
</evidence>
<reference evidence="1" key="1">
    <citation type="submission" date="2023-10" db="EMBL/GenBank/DDBJ databases">
        <authorList>
            <person name="Rodriguez Cubillos JULIANA M."/>
            <person name="De Vega J."/>
        </authorList>
    </citation>
    <scope>NUCLEOTIDE SEQUENCE</scope>
</reference>
<sequence length="67" mass="7792">MVYGGRIFGRWLVIVWSWRNKELHVDEYSWPEKAVVIICSVAASIIKLVWKAKLSLWMASKGEEVVE</sequence>